<gene>
    <name evidence="7" type="ORF">SETIT_6G169900v2</name>
</gene>
<dbReference type="PRINTS" id="PR00367">
    <property type="entry name" value="ETHRSPELEMNT"/>
</dbReference>
<dbReference type="EnsemblPlants" id="KQL02039">
    <property type="protein sequence ID" value="KQL02039"/>
    <property type="gene ID" value="SETIT_015420mg"/>
</dbReference>
<dbReference type="InterPro" id="IPR044808">
    <property type="entry name" value="ERF_plant"/>
</dbReference>
<dbReference type="HOGENOM" id="CLU_776989_0_0_1"/>
<keyword evidence="3" id="KW-0238">DNA-binding</keyword>
<dbReference type="GO" id="GO:0005634">
    <property type="term" value="C:nucleus"/>
    <property type="evidence" value="ECO:0007669"/>
    <property type="project" value="UniProtKB-SubCell"/>
</dbReference>
<dbReference type="CDD" id="cd00018">
    <property type="entry name" value="AP2"/>
    <property type="match status" value="1"/>
</dbReference>
<dbReference type="PANTHER" id="PTHR31190:SF425">
    <property type="entry name" value="ETHYLENE-RESPONSIVE TRANSCRIPTION FACTOR RAP2-2"/>
    <property type="match status" value="1"/>
</dbReference>
<dbReference type="OrthoDB" id="642522at2759"/>
<organism evidence="7">
    <name type="scientific">Setaria italica</name>
    <name type="common">Foxtail millet</name>
    <name type="synonym">Panicum italicum</name>
    <dbReference type="NCBI Taxonomy" id="4555"/>
    <lineage>
        <taxon>Eukaryota</taxon>
        <taxon>Viridiplantae</taxon>
        <taxon>Streptophyta</taxon>
        <taxon>Embryophyta</taxon>
        <taxon>Tracheophyta</taxon>
        <taxon>Spermatophyta</taxon>
        <taxon>Magnoliopsida</taxon>
        <taxon>Liliopsida</taxon>
        <taxon>Poales</taxon>
        <taxon>Poaceae</taxon>
        <taxon>PACMAD clade</taxon>
        <taxon>Panicoideae</taxon>
        <taxon>Panicodae</taxon>
        <taxon>Paniceae</taxon>
        <taxon>Cenchrinae</taxon>
        <taxon>Setaria</taxon>
    </lineage>
</organism>
<evidence type="ECO:0000313" key="9">
    <source>
        <dbReference type="Proteomes" id="UP000004995"/>
    </source>
</evidence>
<evidence type="ECO:0000313" key="8">
    <source>
        <dbReference type="EnsemblPlants" id="KQL02039"/>
    </source>
</evidence>
<dbReference type="FunFam" id="3.30.730.10:FF:000001">
    <property type="entry name" value="Ethylene-responsive transcription factor 2"/>
    <property type="match status" value="1"/>
</dbReference>
<accession>K3YME1</accession>
<dbReference type="GO" id="GO:0009873">
    <property type="term" value="P:ethylene-activated signaling pathway"/>
    <property type="evidence" value="ECO:0007669"/>
    <property type="project" value="InterPro"/>
</dbReference>
<dbReference type="GO" id="GO:0003700">
    <property type="term" value="F:DNA-binding transcription factor activity"/>
    <property type="evidence" value="ECO:0007669"/>
    <property type="project" value="InterPro"/>
</dbReference>
<dbReference type="GO" id="GO:0003677">
    <property type="term" value="F:DNA binding"/>
    <property type="evidence" value="ECO:0007669"/>
    <property type="project" value="UniProtKB-KW"/>
</dbReference>
<evidence type="ECO:0000256" key="4">
    <source>
        <dbReference type="ARBA" id="ARBA00023163"/>
    </source>
</evidence>
<sequence>MAQERIQGKKIENCGKYRAKRVWKIDEDEEDYEADFQVFLKESNEEDKKHHKFIALMDVSGSRKEKVGLDFLKKDAIIHKPLPIDKRPVVRTKHKRKNPYRGIRRRPWGKWAAEIRDPRKGARVWLGTYKTPEEAARAYDVEARKIRGNKAKVNFPDEVPPNMMSNTTKPTVIAMPTIPFLAEKFSTNSLVSHSKNSNEDLFSVVNFNGKNARSIPTDGFGLPSMKIPHASYEIPRMGGNGLCNEANRNMNASSCLPHASLPTLSQPTFPGPSTMIESNIGTIVPTLSNATPNVLFGAASDDAGTKIDQQPIPQVMENEYIPSILNGDVSEDVAAEISMWKFYDRLPANGN</sequence>
<dbReference type="SMART" id="SM00380">
    <property type="entry name" value="AP2"/>
    <property type="match status" value="1"/>
</dbReference>
<dbReference type="Proteomes" id="UP000004995">
    <property type="component" value="Unassembled WGS sequence"/>
</dbReference>
<dbReference type="eggNOG" id="ENOG502QV26">
    <property type="taxonomic scope" value="Eukaryota"/>
</dbReference>
<protein>
    <recommendedName>
        <fullName evidence="6">AP2/ERF domain-containing protein</fullName>
    </recommendedName>
</protein>
<keyword evidence="9" id="KW-1185">Reference proteome</keyword>
<evidence type="ECO:0000313" key="7">
    <source>
        <dbReference type="EMBL" id="RCV31350.1"/>
    </source>
</evidence>
<dbReference type="AlphaFoldDB" id="K3YME1"/>
<evidence type="ECO:0000256" key="1">
    <source>
        <dbReference type="ARBA" id="ARBA00004123"/>
    </source>
</evidence>
<dbReference type="SMR" id="K3YME1"/>
<evidence type="ECO:0000256" key="2">
    <source>
        <dbReference type="ARBA" id="ARBA00023015"/>
    </source>
</evidence>
<comment type="subcellular location">
    <subcellularLocation>
        <location evidence="1">Nucleus</location>
    </subcellularLocation>
</comment>
<evidence type="ECO:0000259" key="6">
    <source>
        <dbReference type="PROSITE" id="PS51032"/>
    </source>
</evidence>
<feature type="domain" description="AP2/ERF" evidence="6">
    <location>
        <begin position="99"/>
        <end position="156"/>
    </location>
</feature>
<dbReference type="OMA" id="GECSNQN"/>
<dbReference type="EMBL" id="CM003533">
    <property type="protein sequence ID" value="RCV31350.1"/>
    <property type="molecule type" value="Genomic_DNA"/>
</dbReference>
<proteinExistence type="predicted"/>
<dbReference type="PROSITE" id="PS51032">
    <property type="entry name" value="AP2_ERF"/>
    <property type="match status" value="1"/>
</dbReference>
<dbReference type="Gene3D" id="3.30.730.10">
    <property type="entry name" value="AP2/ERF domain"/>
    <property type="match status" value="1"/>
</dbReference>
<keyword evidence="5" id="KW-0539">Nucleus</keyword>
<name>K3YME1_SETIT</name>
<evidence type="ECO:0000256" key="5">
    <source>
        <dbReference type="ARBA" id="ARBA00023242"/>
    </source>
</evidence>
<dbReference type="InterPro" id="IPR001471">
    <property type="entry name" value="AP2/ERF_dom"/>
</dbReference>
<dbReference type="SUPFAM" id="SSF54171">
    <property type="entry name" value="DNA-binding domain"/>
    <property type="match status" value="1"/>
</dbReference>
<dbReference type="Pfam" id="PF00847">
    <property type="entry name" value="AP2"/>
    <property type="match status" value="1"/>
</dbReference>
<evidence type="ECO:0000256" key="3">
    <source>
        <dbReference type="ARBA" id="ARBA00023125"/>
    </source>
</evidence>
<reference evidence="7" key="2">
    <citation type="submission" date="2015-07" db="EMBL/GenBank/DDBJ databases">
        <authorList>
            <person name="Noorani M."/>
        </authorList>
    </citation>
    <scope>NUCLEOTIDE SEQUENCE</scope>
    <source>
        <strain evidence="7">Yugu1</strain>
    </source>
</reference>
<dbReference type="STRING" id="4555.K3YME1"/>
<keyword evidence="4" id="KW-0804">Transcription</keyword>
<reference evidence="8" key="3">
    <citation type="submission" date="2018-08" db="UniProtKB">
        <authorList>
            <consortium name="EnsemblPlants"/>
        </authorList>
    </citation>
    <scope>IDENTIFICATION</scope>
    <source>
        <strain evidence="8">Yugu1</strain>
    </source>
</reference>
<dbReference type="InterPro" id="IPR016177">
    <property type="entry name" value="DNA-bd_dom_sf"/>
</dbReference>
<dbReference type="Gramene" id="KQL02039">
    <property type="protein sequence ID" value="KQL02039"/>
    <property type="gene ID" value="SETIT_015420mg"/>
</dbReference>
<dbReference type="InterPro" id="IPR036955">
    <property type="entry name" value="AP2/ERF_dom_sf"/>
</dbReference>
<keyword evidence="2" id="KW-0805">Transcription regulation</keyword>
<dbReference type="PANTHER" id="PTHR31190">
    <property type="entry name" value="DNA-BINDING DOMAIN"/>
    <property type="match status" value="1"/>
</dbReference>
<dbReference type="EMBL" id="AGNK02003903">
    <property type="status" value="NOT_ANNOTATED_CDS"/>
    <property type="molecule type" value="Genomic_DNA"/>
</dbReference>
<reference evidence="7 9" key="1">
    <citation type="journal article" date="2012" name="Nat. Biotechnol.">
        <title>Reference genome sequence of the model plant Setaria.</title>
        <authorList>
            <person name="Bennetzen J.L."/>
            <person name="Schmutz J."/>
            <person name="Wang H."/>
            <person name="Percifield R."/>
            <person name="Hawkins J."/>
            <person name="Pontaroli A.C."/>
            <person name="Estep M."/>
            <person name="Feng L."/>
            <person name="Vaughn J.N."/>
            <person name="Grimwood J."/>
            <person name="Jenkins J."/>
            <person name="Barry K."/>
            <person name="Lindquist E."/>
            <person name="Hellsten U."/>
            <person name="Deshpande S."/>
            <person name="Wang X."/>
            <person name="Wu X."/>
            <person name="Mitros T."/>
            <person name="Triplett J."/>
            <person name="Yang X."/>
            <person name="Ye C.Y."/>
            <person name="Mauro-Herrera M."/>
            <person name="Wang L."/>
            <person name="Li P."/>
            <person name="Sharma M."/>
            <person name="Sharma R."/>
            <person name="Ronald P.C."/>
            <person name="Panaud O."/>
            <person name="Kellogg E.A."/>
            <person name="Brutnell T.P."/>
            <person name="Doust A.N."/>
            <person name="Tuskan G.A."/>
            <person name="Rokhsar D."/>
            <person name="Devos K.M."/>
        </authorList>
    </citation>
    <scope>NUCLEOTIDE SEQUENCE [LARGE SCALE GENOMIC DNA]</scope>
    <source>
        <strain evidence="9">cv. Yugu1</strain>
        <strain evidence="7">Yugu1</strain>
    </source>
</reference>